<keyword evidence="1" id="KW-0217">Developmental protein</keyword>
<keyword evidence="6" id="KW-0812">Transmembrane</keyword>
<dbReference type="InterPro" id="IPR015526">
    <property type="entry name" value="Frizzled/SFRP"/>
</dbReference>
<evidence type="ECO:0000259" key="8">
    <source>
        <dbReference type="PROSITE" id="PS50038"/>
    </source>
</evidence>
<dbReference type="GO" id="GO:0005929">
    <property type="term" value="C:cilium"/>
    <property type="evidence" value="ECO:0007669"/>
    <property type="project" value="TreeGrafter"/>
</dbReference>
<dbReference type="PROSITE" id="PS50038">
    <property type="entry name" value="FZ"/>
    <property type="match status" value="1"/>
</dbReference>
<feature type="transmembrane region" description="Helical" evidence="6">
    <location>
        <begin position="309"/>
        <end position="332"/>
    </location>
</feature>
<dbReference type="GO" id="GO:0007224">
    <property type="term" value="P:smoothened signaling pathway"/>
    <property type="evidence" value="ECO:0007669"/>
    <property type="project" value="TreeGrafter"/>
</dbReference>
<dbReference type="Gene3D" id="1.10.2000.10">
    <property type="entry name" value="Frizzled cysteine-rich domain"/>
    <property type="match status" value="1"/>
</dbReference>
<feature type="transmembrane region" description="Helical" evidence="6">
    <location>
        <begin position="419"/>
        <end position="437"/>
    </location>
</feature>
<gene>
    <name evidence="10" type="primary">LOC103507810</name>
</gene>
<feature type="domain" description="FZ" evidence="8">
    <location>
        <begin position="89"/>
        <end position="205"/>
    </location>
</feature>
<dbReference type="SMART" id="SM00063">
    <property type="entry name" value="FRI"/>
    <property type="match status" value="1"/>
</dbReference>
<dbReference type="PaxDb" id="121845-A0A3Q0IQ13"/>
<feature type="region of interest" description="Disordered" evidence="5">
    <location>
        <begin position="562"/>
        <end position="608"/>
    </location>
</feature>
<feature type="chain" id="PRO_5018063359" evidence="7">
    <location>
        <begin position="20"/>
        <end position="676"/>
    </location>
</feature>
<comment type="caution">
    <text evidence="4">Lacks conserved residue(s) required for the propagation of feature annotation.</text>
</comment>
<dbReference type="Pfam" id="PF01392">
    <property type="entry name" value="Fz"/>
    <property type="match status" value="1"/>
</dbReference>
<keyword evidence="2" id="KW-1015">Disulfide bond</keyword>
<keyword evidence="6" id="KW-0472">Membrane</keyword>
<dbReference type="GO" id="GO:0030425">
    <property type="term" value="C:dendrite"/>
    <property type="evidence" value="ECO:0007669"/>
    <property type="project" value="TreeGrafter"/>
</dbReference>
<evidence type="ECO:0000313" key="9">
    <source>
        <dbReference type="Proteomes" id="UP000079169"/>
    </source>
</evidence>
<evidence type="ECO:0000256" key="6">
    <source>
        <dbReference type="SAM" id="Phobius"/>
    </source>
</evidence>
<accession>A0A3Q0IQ13</accession>
<dbReference type="Pfam" id="PF01534">
    <property type="entry name" value="Frizzled"/>
    <property type="match status" value="1"/>
</dbReference>
<dbReference type="Proteomes" id="UP000079169">
    <property type="component" value="Unplaced"/>
</dbReference>
<evidence type="ECO:0000313" key="10">
    <source>
        <dbReference type="RefSeq" id="XP_026678381.1"/>
    </source>
</evidence>
<dbReference type="InterPro" id="IPR000539">
    <property type="entry name" value="Frizzled/Smoothened_7TM"/>
</dbReference>
<dbReference type="SUPFAM" id="SSF63501">
    <property type="entry name" value="Frizzled cysteine-rich domain"/>
    <property type="match status" value="1"/>
</dbReference>
<reference evidence="10" key="1">
    <citation type="submission" date="2025-08" db="UniProtKB">
        <authorList>
            <consortium name="RefSeq"/>
        </authorList>
    </citation>
    <scope>IDENTIFICATION</scope>
</reference>
<keyword evidence="9" id="KW-1185">Reference proteome</keyword>
<dbReference type="PANTHER" id="PTHR11309:SF35">
    <property type="entry name" value="PROTEIN SMOOTHENED"/>
    <property type="match status" value="1"/>
</dbReference>
<keyword evidence="7" id="KW-0732">Signal</keyword>
<dbReference type="InterPro" id="IPR036790">
    <property type="entry name" value="Frizzled_dom_sf"/>
</dbReference>
<keyword evidence="6" id="KW-1133">Transmembrane helix</keyword>
<dbReference type="GeneID" id="103507810"/>
<organism evidence="9 10">
    <name type="scientific">Diaphorina citri</name>
    <name type="common">Asian citrus psyllid</name>
    <dbReference type="NCBI Taxonomy" id="121845"/>
    <lineage>
        <taxon>Eukaryota</taxon>
        <taxon>Metazoa</taxon>
        <taxon>Ecdysozoa</taxon>
        <taxon>Arthropoda</taxon>
        <taxon>Hexapoda</taxon>
        <taxon>Insecta</taxon>
        <taxon>Pterygota</taxon>
        <taxon>Neoptera</taxon>
        <taxon>Paraneoptera</taxon>
        <taxon>Hemiptera</taxon>
        <taxon>Sternorrhyncha</taxon>
        <taxon>Psylloidea</taxon>
        <taxon>Psyllidae</taxon>
        <taxon>Diaphorininae</taxon>
        <taxon>Diaphorina</taxon>
    </lineage>
</organism>
<dbReference type="SMART" id="SM01330">
    <property type="entry name" value="Frizzled"/>
    <property type="match status" value="1"/>
</dbReference>
<feature type="transmembrane region" description="Helical" evidence="6">
    <location>
        <begin position="352"/>
        <end position="370"/>
    </location>
</feature>
<name>A0A3Q0IQ13_DIACI</name>
<dbReference type="STRING" id="121845.A0A3Q0IQ13"/>
<keyword evidence="3" id="KW-0675">Receptor</keyword>
<protein>
    <submittedName>
        <fullName evidence="10">Uncharacterized protein LOC103507810</fullName>
    </submittedName>
</protein>
<evidence type="ECO:0000256" key="2">
    <source>
        <dbReference type="ARBA" id="ARBA00023157"/>
    </source>
</evidence>
<evidence type="ECO:0000256" key="7">
    <source>
        <dbReference type="SAM" id="SignalP"/>
    </source>
</evidence>
<sequence length="676" mass="76147">MVTLIHIVQWTSLFGFISSASIKLNNKTVHVDNLEDDTSRLTFENNNSSVVIEIPKDSKFILKDGSDHIIFSSKGKGSFTRNEAVHNCKKSAMCEPLISPTCLGTKLPYGFTTTSLVSDVSDQQEVQERLKRWQGLKYIPKCWAVIQSFLCALYMPKCEDNVVSVPSQEVCKLLSGPCRIVAQELSPEFNCQNGTKISSHSCKRNVSQLIRENNLNQSKPRAVNQMNQQYLPVKSFQIFIALFTQITTYLGRTFLILTNEPVFAQFDVEFQKTKEVIGDLTYPVDWVCKSFEEHCGCKIQESIRKKVPWFHIGAWAGVPLPLIIIICWIGEIDGNSVSGICFVGYNNMVHRVLFFSIPVLCSFIVADIFLCKGEFRTYYINSFHLFRNEKNLKLCPVVNAFGDTPCTLQRKPNLDYLKFHFLAMFATALVITTYWVFYTGSFVQSWAGFLKRLIRKEIEDQSIVPKYKLVRRAYAKSKKTNVADRCSIDMYETPQDPIGLNFELNSKASHGISPSWAAALPNLVLRRNALQGAGTDTNSSSSSKQNSEISYSVCRVSVESRRNSNDSSLSVQAVEVTKTVRKSRDRRGGGGSRNKRRDLRSSSTSQESFFRMTQILAQSTGAEPPVSTNKEPYLGRRTAIIGGMDDNMLLLTKQLFSQLESTQDEARSSESGSDDE</sequence>
<dbReference type="GO" id="GO:0071679">
    <property type="term" value="P:commissural neuron axon guidance"/>
    <property type="evidence" value="ECO:0007669"/>
    <property type="project" value="TreeGrafter"/>
</dbReference>
<dbReference type="AlphaFoldDB" id="A0A3Q0IQ13"/>
<evidence type="ECO:0000256" key="5">
    <source>
        <dbReference type="SAM" id="MobiDB-lite"/>
    </source>
</evidence>
<evidence type="ECO:0000256" key="1">
    <source>
        <dbReference type="ARBA" id="ARBA00022473"/>
    </source>
</evidence>
<dbReference type="InterPro" id="IPR020067">
    <property type="entry name" value="Frizzled_dom"/>
</dbReference>
<dbReference type="GO" id="GO:0007389">
    <property type="term" value="P:pattern specification process"/>
    <property type="evidence" value="ECO:0007669"/>
    <property type="project" value="TreeGrafter"/>
</dbReference>
<dbReference type="KEGG" id="dci:103507810"/>
<dbReference type="GO" id="GO:0005886">
    <property type="term" value="C:plasma membrane"/>
    <property type="evidence" value="ECO:0007669"/>
    <property type="project" value="TreeGrafter"/>
</dbReference>
<evidence type="ECO:0000256" key="3">
    <source>
        <dbReference type="ARBA" id="ARBA00023170"/>
    </source>
</evidence>
<dbReference type="GO" id="GO:0005113">
    <property type="term" value="F:patched binding"/>
    <property type="evidence" value="ECO:0007669"/>
    <property type="project" value="TreeGrafter"/>
</dbReference>
<dbReference type="Gene3D" id="1.20.1070.10">
    <property type="entry name" value="Rhodopsin 7-helix transmembrane proteins"/>
    <property type="match status" value="1"/>
</dbReference>
<dbReference type="RefSeq" id="XP_026678381.1">
    <property type="nucleotide sequence ID" value="XM_026822580.1"/>
</dbReference>
<dbReference type="PANTHER" id="PTHR11309">
    <property type="entry name" value="FRIZZLED"/>
    <property type="match status" value="1"/>
</dbReference>
<evidence type="ECO:0000256" key="4">
    <source>
        <dbReference type="PROSITE-ProRule" id="PRU00090"/>
    </source>
</evidence>
<proteinExistence type="predicted"/>
<dbReference type="GO" id="GO:0007417">
    <property type="term" value="P:central nervous system development"/>
    <property type="evidence" value="ECO:0007669"/>
    <property type="project" value="TreeGrafter"/>
</dbReference>
<feature type="signal peptide" evidence="7">
    <location>
        <begin position="1"/>
        <end position="19"/>
    </location>
</feature>